<dbReference type="Proteomes" id="UP000266723">
    <property type="component" value="Unassembled WGS sequence"/>
</dbReference>
<keyword evidence="3" id="KW-1185">Reference proteome</keyword>
<evidence type="ECO:0000313" key="3">
    <source>
        <dbReference type="Proteomes" id="UP000266723"/>
    </source>
</evidence>
<evidence type="ECO:0000256" key="1">
    <source>
        <dbReference type="SAM" id="MobiDB-lite"/>
    </source>
</evidence>
<protein>
    <submittedName>
        <fullName evidence="2">Uncharacterized protein</fullName>
    </submittedName>
</protein>
<organism evidence="2 3">
    <name type="scientific">Brassica cretica</name>
    <name type="common">Mustard</name>
    <dbReference type="NCBI Taxonomy" id="69181"/>
    <lineage>
        <taxon>Eukaryota</taxon>
        <taxon>Viridiplantae</taxon>
        <taxon>Streptophyta</taxon>
        <taxon>Embryophyta</taxon>
        <taxon>Tracheophyta</taxon>
        <taxon>Spermatophyta</taxon>
        <taxon>Magnoliopsida</taxon>
        <taxon>eudicotyledons</taxon>
        <taxon>Gunneridae</taxon>
        <taxon>Pentapetalae</taxon>
        <taxon>rosids</taxon>
        <taxon>malvids</taxon>
        <taxon>Brassicales</taxon>
        <taxon>Brassicaceae</taxon>
        <taxon>Brassiceae</taxon>
        <taxon>Brassica</taxon>
    </lineage>
</organism>
<sequence>MKERLKSAGQAKHVPYKSKPGNVIHYRRNGNLSAAYDLLQSLQDENICLPVLVFNNLLAELSQRAALCISLLFPVGE</sequence>
<gene>
    <name evidence="2" type="ORF">DY000_02057858</name>
</gene>
<proteinExistence type="predicted"/>
<dbReference type="EMBL" id="QGKV02002055">
    <property type="protein sequence ID" value="KAF3496029.1"/>
    <property type="molecule type" value="Genomic_DNA"/>
</dbReference>
<evidence type="ECO:0000313" key="2">
    <source>
        <dbReference type="EMBL" id="KAF3496029.1"/>
    </source>
</evidence>
<name>A0ABQ7AEB8_BRACR</name>
<accession>A0ABQ7AEB8</accession>
<reference evidence="2 3" key="1">
    <citation type="journal article" date="2020" name="BMC Genomics">
        <title>Intraspecific diversification of the crop wild relative Brassica cretica Lam. using demographic model selection.</title>
        <authorList>
            <person name="Kioukis A."/>
            <person name="Michalopoulou V.A."/>
            <person name="Briers L."/>
            <person name="Pirintsos S."/>
            <person name="Studholme D.J."/>
            <person name="Pavlidis P."/>
            <person name="Sarris P.F."/>
        </authorList>
    </citation>
    <scope>NUCLEOTIDE SEQUENCE [LARGE SCALE GENOMIC DNA]</scope>
    <source>
        <strain evidence="3">cv. PFS-1207/04</strain>
    </source>
</reference>
<feature type="region of interest" description="Disordered" evidence="1">
    <location>
        <begin position="1"/>
        <end position="22"/>
    </location>
</feature>
<comment type="caution">
    <text evidence="2">The sequence shown here is derived from an EMBL/GenBank/DDBJ whole genome shotgun (WGS) entry which is preliminary data.</text>
</comment>